<gene>
    <name evidence="4" type="ORF">E1218_23600</name>
</gene>
<dbReference type="OrthoDB" id="3425023at2"/>
<evidence type="ECO:0000256" key="2">
    <source>
        <dbReference type="SAM" id="MobiDB-lite"/>
    </source>
</evidence>
<evidence type="ECO:0000256" key="1">
    <source>
        <dbReference type="SAM" id="Coils"/>
    </source>
</evidence>
<feature type="coiled-coil region" evidence="1">
    <location>
        <begin position="212"/>
        <end position="239"/>
    </location>
</feature>
<sequence length="318" mass="34605">MASESGEDPGHLSTAQVFSPDVPASARTLLTEHPDALIPASVPHEEVVARRQPAGESVGGLLIFGGIEVGLWFFLRWLLFTIFPDGLAFWLSGGAAVLGVLLFTAGIAALAGESRARGVARKYHGRYLLAGDWDEQGQALMRRAQRAVDRIQDSEVSRRGLLDAAKNDVVLPEQLWDIGRVLQQISVLRARQAHIGEQLRTARLETVLQPQQQALELSVQAMEAKVAKLEQYADQVREADAVLEVETALEGALEDRERYVELLSSTEVAGHGGLIEELSQETADLRETLSRRVAAALESGQALTLPPQDADQGDPELR</sequence>
<feature type="region of interest" description="Disordered" evidence="2">
    <location>
        <begin position="298"/>
        <end position="318"/>
    </location>
</feature>
<keyword evidence="1" id="KW-0175">Coiled coil</keyword>
<dbReference type="Proteomes" id="UP000295172">
    <property type="component" value="Unassembled WGS sequence"/>
</dbReference>
<keyword evidence="3" id="KW-0472">Membrane</keyword>
<feature type="transmembrane region" description="Helical" evidence="3">
    <location>
        <begin position="87"/>
        <end position="112"/>
    </location>
</feature>
<accession>A0A4R4WNY1</accession>
<dbReference type="RefSeq" id="WP_132323708.1">
    <property type="nucleotide sequence ID" value="NZ_SMKR01000112.1"/>
</dbReference>
<proteinExistence type="predicted"/>
<evidence type="ECO:0000313" key="5">
    <source>
        <dbReference type="Proteomes" id="UP000295172"/>
    </source>
</evidence>
<comment type="caution">
    <text evidence="4">The sequence shown here is derived from an EMBL/GenBank/DDBJ whole genome shotgun (WGS) entry which is preliminary data.</text>
</comment>
<reference evidence="4 5" key="1">
    <citation type="submission" date="2019-02" db="EMBL/GenBank/DDBJ databases">
        <title>Draft genome sequences of novel Actinobacteria.</title>
        <authorList>
            <person name="Sahin N."/>
            <person name="Ay H."/>
            <person name="Saygin H."/>
        </authorList>
    </citation>
    <scope>NUCLEOTIDE SEQUENCE [LARGE SCALE GENOMIC DNA]</scope>
    <source>
        <strain evidence="4 5">16K104</strain>
    </source>
</reference>
<name>A0A4R4WNY1_9ACTN</name>
<dbReference type="AlphaFoldDB" id="A0A4R4WNY1"/>
<organism evidence="4 5">
    <name type="scientific">Kribbella turkmenica</name>
    <dbReference type="NCBI Taxonomy" id="2530375"/>
    <lineage>
        <taxon>Bacteria</taxon>
        <taxon>Bacillati</taxon>
        <taxon>Actinomycetota</taxon>
        <taxon>Actinomycetes</taxon>
        <taxon>Propionibacteriales</taxon>
        <taxon>Kribbellaceae</taxon>
        <taxon>Kribbella</taxon>
    </lineage>
</organism>
<keyword evidence="3" id="KW-1133">Transmembrane helix</keyword>
<evidence type="ECO:0000256" key="3">
    <source>
        <dbReference type="SAM" id="Phobius"/>
    </source>
</evidence>
<feature type="transmembrane region" description="Helical" evidence="3">
    <location>
        <begin position="58"/>
        <end position="75"/>
    </location>
</feature>
<evidence type="ECO:0000313" key="4">
    <source>
        <dbReference type="EMBL" id="TDD19657.1"/>
    </source>
</evidence>
<keyword evidence="3" id="KW-0812">Transmembrane</keyword>
<dbReference type="EMBL" id="SMKR01000112">
    <property type="protein sequence ID" value="TDD19657.1"/>
    <property type="molecule type" value="Genomic_DNA"/>
</dbReference>
<protein>
    <submittedName>
        <fullName evidence="4">Uncharacterized protein</fullName>
    </submittedName>
</protein>
<keyword evidence="5" id="KW-1185">Reference proteome</keyword>